<name>A0A516H6W0_9PROT</name>
<dbReference type="InterPro" id="IPR036291">
    <property type="entry name" value="NAD(P)-bd_dom_sf"/>
</dbReference>
<comment type="catalytic activity">
    <reaction evidence="10 11">
        <text>(R)-pantoate + NADP(+) = 2-dehydropantoate + NADPH + H(+)</text>
        <dbReference type="Rhea" id="RHEA:16233"/>
        <dbReference type="ChEBI" id="CHEBI:11561"/>
        <dbReference type="ChEBI" id="CHEBI:15378"/>
        <dbReference type="ChEBI" id="CHEBI:15980"/>
        <dbReference type="ChEBI" id="CHEBI:57783"/>
        <dbReference type="ChEBI" id="CHEBI:58349"/>
        <dbReference type="EC" id="1.1.1.169"/>
    </reaction>
</comment>
<evidence type="ECO:0000259" key="13">
    <source>
        <dbReference type="Pfam" id="PF08546"/>
    </source>
</evidence>
<dbReference type="OrthoDB" id="247668at2"/>
<dbReference type="KEGG" id="fer:FNB15_20530"/>
<keyword evidence="7 11" id="KW-0521">NADP</keyword>
<dbReference type="EC" id="1.1.1.169" evidence="4 11"/>
<evidence type="ECO:0000256" key="7">
    <source>
        <dbReference type="ARBA" id="ARBA00022857"/>
    </source>
</evidence>
<sequence>MRLLVVGAGSTGGYYGGRLAQAGRDVTFLVRPGRAAQLQENGLQIVSPYGDFTCTPKLVTAGQIRGPYDAVILTVKAYSLEAALEDLAPAIGPQTMILPVLNGMRHVEAIRARFGAQTLVGGLCRIPAQLDDAGRVIQMGKFHDLAYGEMDGSTSSRITALDAALKNAGFDAKLTSEIEREMWEKWTLLAALGGICCLMRGTVGEVAAAPGGGDFSAAIVDEVVGAVRAVGKAPSESFVASTREALTKVGSTHTSSMYRDLQKGAAVEADQIVGDLLRRAQQAGIAMPLLSLAYANLCVYQSRRAA</sequence>
<evidence type="ECO:0000256" key="6">
    <source>
        <dbReference type="ARBA" id="ARBA00022655"/>
    </source>
</evidence>
<dbReference type="InterPro" id="IPR013328">
    <property type="entry name" value="6PGD_dom2"/>
</dbReference>
<evidence type="ECO:0000256" key="2">
    <source>
        <dbReference type="ARBA" id="ARBA00004994"/>
    </source>
</evidence>
<keyword evidence="6 11" id="KW-0566">Pantothenate biosynthesis</keyword>
<dbReference type="RefSeq" id="WP_144258502.1">
    <property type="nucleotide sequence ID" value="NZ_CP041636.1"/>
</dbReference>
<dbReference type="SUPFAM" id="SSF48179">
    <property type="entry name" value="6-phosphogluconate dehydrogenase C-terminal domain-like"/>
    <property type="match status" value="1"/>
</dbReference>
<dbReference type="PANTHER" id="PTHR21708">
    <property type="entry name" value="PROBABLE 2-DEHYDROPANTOATE 2-REDUCTASE"/>
    <property type="match status" value="1"/>
</dbReference>
<dbReference type="InterPro" id="IPR013752">
    <property type="entry name" value="KPA_reductase"/>
</dbReference>
<evidence type="ECO:0000256" key="11">
    <source>
        <dbReference type="RuleBase" id="RU362068"/>
    </source>
</evidence>
<protein>
    <recommendedName>
        <fullName evidence="5 11">2-dehydropantoate 2-reductase</fullName>
        <ecNumber evidence="4 11">1.1.1.169</ecNumber>
    </recommendedName>
    <alternativeName>
        <fullName evidence="9 11">Ketopantoate reductase</fullName>
    </alternativeName>
</protein>
<dbReference type="GO" id="GO:0005737">
    <property type="term" value="C:cytoplasm"/>
    <property type="evidence" value="ECO:0007669"/>
    <property type="project" value="TreeGrafter"/>
</dbReference>
<feature type="domain" description="Ketopantoate reductase C-terminal" evidence="13">
    <location>
        <begin position="178"/>
        <end position="297"/>
    </location>
</feature>
<evidence type="ECO:0000313" key="14">
    <source>
        <dbReference type="EMBL" id="QDO99506.1"/>
    </source>
</evidence>
<dbReference type="InterPro" id="IPR051402">
    <property type="entry name" value="KPR-Related"/>
</dbReference>
<dbReference type="NCBIfam" id="NF005094">
    <property type="entry name" value="PRK06522.2-5"/>
    <property type="match status" value="1"/>
</dbReference>
<dbReference type="GO" id="GO:0008677">
    <property type="term" value="F:2-dehydropantoate 2-reductase activity"/>
    <property type="evidence" value="ECO:0007669"/>
    <property type="project" value="UniProtKB-EC"/>
</dbReference>
<dbReference type="SUPFAM" id="SSF51735">
    <property type="entry name" value="NAD(P)-binding Rossmann-fold domains"/>
    <property type="match status" value="1"/>
</dbReference>
<dbReference type="InterPro" id="IPR003710">
    <property type="entry name" value="ApbA"/>
</dbReference>
<organism evidence="14 15">
    <name type="scientific">Ferrovibrio terrae</name>
    <dbReference type="NCBI Taxonomy" id="2594003"/>
    <lineage>
        <taxon>Bacteria</taxon>
        <taxon>Pseudomonadati</taxon>
        <taxon>Pseudomonadota</taxon>
        <taxon>Alphaproteobacteria</taxon>
        <taxon>Rhodospirillales</taxon>
        <taxon>Rhodospirillaceae</taxon>
        <taxon>Ferrovibrio</taxon>
    </lineage>
</organism>
<comment type="pathway">
    <text evidence="2 11">Cofactor biosynthesis; (R)-pantothenate biosynthesis; (R)-pantoate from 3-methyl-2-oxobutanoate: step 2/2.</text>
</comment>
<reference evidence="14 15" key="1">
    <citation type="submission" date="2019-07" db="EMBL/GenBank/DDBJ databases">
        <title>Genome sequencing for Ferrovibrio sp. K5.</title>
        <authorList>
            <person name="Park S.-J."/>
        </authorList>
    </citation>
    <scope>NUCLEOTIDE SEQUENCE [LARGE SCALE GENOMIC DNA]</scope>
    <source>
        <strain evidence="14 15">K5</strain>
    </source>
</reference>
<dbReference type="Pfam" id="PF02558">
    <property type="entry name" value="ApbA"/>
    <property type="match status" value="1"/>
</dbReference>
<dbReference type="InterPro" id="IPR008927">
    <property type="entry name" value="6-PGluconate_DH-like_C_sf"/>
</dbReference>
<dbReference type="NCBIfam" id="TIGR00745">
    <property type="entry name" value="apbA_panE"/>
    <property type="match status" value="1"/>
</dbReference>
<dbReference type="Gene3D" id="1.10.1040.10">
    <property type="entry name" value="N-(1-d-carboxylethyl)-l-norvaline Dehydrogenase, domain 2"/>
    <property type="match status" value="1"/>
</dbReference>
<evidence type="ECO:0000256" key="5">
    <source>
        <dbReference type="ARBA" id="ARBA00019465"/>
    </source>
</evidence>
<comment type="similarity">
    <text evidence="3 11">Belongs to the ketopantoate reductase family.</text>
</comment>
<dbReference type="Gene3D" id="3.40.50.720">
    <property type="entry name" value="NAD(P)-binding Rossmann-like Domain"/>
    <property type="match status" value="1"/>
</dbReference>
<dbReference type="EMBL" id="CP041636">
    <property type="protein sequence ID" value="QDO99506.1"/>
    <property type="molecule type" value="Genomic_DNA"/>
</dbReference>
<evidence type="ECO:0000256" key="3">
    <source>
        <dbReference type="ARBA" id="ARBA00007870"/>
    </source>
</evidence>
<keyword evidence="8 11" id="KW-0560">Oxidoreductase</keyword>
<proteinExistence type="inferred from homology"/>
<evidence type="ECO:0000256" key="8">
    <source>
        <dbReference type="ARBA" id="ARBA00023002"/>
    </source>
</evidence>
<dbReference type="Proteomes" id="UP000317496">
    <property type="component" value="Chromosome"/>
</dbReference>
<dbReference type="PANTHER" id="PTHR21708:SF26">
    <property type="entry name" value="2-DEHYDROPANTOATE 2-REDUCTASE"/>
    <property type="match status" value="1"/>
</dbReference>
<dbReference type="AlphaFoldDB" id="A0A516H6W0"/>
<gene>
    <name evidence="14" type="primary">panE</name>
    <name evidence="14" type="ORF">FNB15_20530</name>
</gene>
<feature type="domain" description="Ketopantoate reductase N-terminal" evidence="12">
    <location>
        <begin position="4"/>
        <end position="151"/>
    </location>
</feature>
<keyword evidence="15" id="KW-1185">Reference proteome</keyword>
<evidence type="ECO:0000256" key="4">
    <source>
        <dbReference type="ARBA" id="ARBA00013014"/>
    </source>
</evidence>
<evidence type="ECO:0000259" key="12">
    <source>
        <dbReference type="Pfam" id="PF02558"/>
    </source>
</evidence>
<evidence type="ECO:0000313" key="15">
    <source>
        <dbReference type="Proteomes" id="UP000317496"/>
    </source>
</evidence>
<evidence type="ECO:0000256" key="9">
    <source>
        <dbReference type="ARBA" id="ARBA00032024"/>
    </source>
</evidence>
<evidence type="ECO:0000256" key="1">
    <source>
        <dbReference type="ARBA" id="ARBA00002919"/>
    </source>
</evidence>
<evidence type="ECO:0000256" key="10">
    <source>
        <dbReference type="ARBA" id="ARBA00048793"/>
    </source>
</evidence>
<dbReference type="UniPathway" id="UPA00028">
    <property type="reaction ID" value="UER00004"/>
</dbReference>
<comment type="function">
    <text evidence="1 11">Catalyzes the NADPH-dependent reduction of ketopantoate into pantoic acid.</text>
</comment>
<dbReference type="Pfam" id="PF08546">
    <property type="entry name" value="ApbA_C"/>
    <property type="match status" value="1"/>
</dbReference>
<accession>A0A516H6W0</accession>
<dbReference type="InterPro" id="IPR013332">
    <property type="entry name" value="KPR_N"/>
</dbReference>
<dbReference type="FunFam" id="1.10.1040.10:FF:000017">
    <property type="entry name" value="2-dehydropantoate 2-reductase"/>
    <property type="match status" value="1"/>
</dbReference>
<dbReference type="GO" id="GO:0015940">
    <property type="term" value="P:pantothenate biosynthetic process"/>
    <property type="evidence" value="ECO:0007669"/>
    <property type="project" value="UniProtKB-UniPathway"/>
</dbReference>
<dbReference type="FunFam" id="3.40.50.720:FF:000307">
    <property type="entry name" value="2-dehydropantoate 2-reductase"/>
    <property type="match status" value="1"/>
</dbReference>